<dbReference type="GO" id="GO:0004843">
    <property type="term" value="F:cysteine-type deubiquitinase activity"/>
    <property type="evidence" value="ECO:0007669"/>
    <property type="project" value="InterPro"/>
</dbReference>
<dbReference type="Pfam" id="PF06337">
    <property type="entry name" value="DUSP"/>
    <property type="match status" value="1"/>
</dbReference>
<evidence type="ECO:0000259" key="14">
    <source>
        <dbReference type="PROSITE" id="PS51283"/>
    </source>
</evidence>
<dbReference type="PROSITE" id="PS50271">
    <property type="entry name" value="ZF_UBP"/>
    <property type="match status" value="1"/>
</dbReference>
<dbReference type="Gene3D" id="3.30.40.10">
    <property type="entry name" value="Zinc/RING finger domain, C3HC4 (zinc finger)"/>
    <property type="match status" value="1"/>
</dbReference>
<dbReference type="InterPro" id="IPR001607">
    <property type="entry name" value="Znf_UBP"/>
</dbReference>
<dbReference type="InterPro" id="IPR035927">
    <property type="entry name" value="DUSP-like_sf"/>
</dbReference>
<proteinExistence type="inferred from homology"/>
<dbReference type="Gene3D" id="3.90.70.10">
    <property type="entry name" value="Cysteine proteinases"/>
    <property type="match status" value="1"/>
</dbReference>
<dbReference type="GO" id="GO:0048471">
    <property type="term" value="C:perinuclear region of cytoplasm"/>
    <property type="evidence" value="ECO:0007669"/>
    <property type="project" value="UniProtKB-SubCell"/>
</dbReference>
<dbReference type="GO" id="GO:0006897">
    <property type="term" value="P:endocytosis"/>
    <property type="evidence" value="ECO:0007669"/>
    <property type="project" value="UniProtKB-KW"/>
</dbReference>
<comment type="caution">
    <text evidence="15">The sequence shown here is derived from an EMBL/GenBank/DDBJ whole genome shotgun (WGS) entry which is preliminary data.</text>
</comment>
<evidence type="ECO:0000313" key="15">
    <source>
        <dbReference type="EMBL" id="CAG8577550.1"/>
    </source>
</evidence>
<evidence type="ECO:0000259" key="13">
    <source>
        <dbReference type="PROSITE" id="PS50271"/>
    </source>
</evidence>
<sequence>MRSKTSERGSINNASQVNCPHINRITKKGSPVFKIETSSFKKHVANASLRCDTCESRIPKLWVCLHNRCRAVVCCSNSKYHMRNHFEILHKENRDDACHSVYVNPRTLTIWCIACSSELNPFEDNNLNSEARIYLKTVIRCLQGKRNKSQQAVDQSTIDVPGLVGLKNLGITCYASAALQCLSNTPALTNFFNYCDAYIPHLPHNFEHPHYKLAETFNNFMKAMWSGKSAIFSPIQLINEIKKHNLVFQERGQQDSVEFFRCVLDRLHEELPYPQSMSVKLSNEEIFCAYMNPLKSASFNSDNMDDSSYVCGTTSALSTATSTSTGTIQKRQFTHTSVISNIFQGLLESRIKCLHCKKNYLKEDHFYDLSIQIDKKFKLRSPEKNAESTSSSVMGSLVGLFGMNNRAVRLQDCLSSFCATEKLTGVDRYECDKCKSLTDCQKTLRITQLPETLCIQLKRYRFDSYSYFSSKIATHVQFPMEDLDMKPYSSEKRNSDLDNQDTLNITKYDLYGLIHHRGVLGAGHYIAYVKNPIDGNWYEYDDTYVTKKSAADISRLEAYALFYQKKSPEKDQERKEILARIYKDSGVEIPYFISRLWFNRWQFTTTPGPLTNYDFLCKHGSINLKRYPKIRNMVVKVPYSVYTTLVYKYGSDGSPPYFSTDHGILGCVICEKEEKMLEQRRQKESLDIGMIDTNTIKRGEYWFLISSKWLSSWHNFKSGGPPPGPINNYSFLQEDGSPKPRMKRGDDYRGVNERVWSYFEHSYGGGPICVRTTIDLYAPNPLSWENTKYGNHMRC</sequence>
<evidence type="ECO:0000256" key="8">
    <source>
        <dbReference type="ARBA" id="ARBA00022771"/>
    </source>
</evidence>
<dbReference type="InterPro" id="IPR028889">
    <property type="entry name" value="USP"/>
</dbReference>
<keyword evidence="7" id="KW-0677">Repeat</keyword>
<feature type="domain" description="USP" evidence="12">
    <location>
        <begin position="164"/>
        <end position="566"/>
    </location>
</feature>
<comment type="similarity">
    <text evidence="3">Belongs to the peptidase C19 family. USP20/USP33 subfamily.</text>
</comment>
<dbReference type="SMART" id="SM00695">
    <property type="entry name" value="DUSP"/>
    <property type="match status" value="2"/>
</dbReference>
<keyword evidence="10" id="KW-0206">Cytoskeleton</keyword>
<feature type="domain" description="UBP-type" evidence="13">
    <location>
        <begin position="17"/>
        <end position="138"/>
    </location>
</feature>
<evidence type="ECO:0000256" key="7">
    <source>
        <dbReference type="ARBA" id="ARBA00022737"/>
    </source>
</evidence>
<keyword evidence="6" id="KW-0479">Metal-binding</keyword>
<keyword evidence="9" id="KW-0862">Zinc</keyword>
<dbReference type="SUPFAM" id="SSF143791">
    <property type="entry name" value="DUSP-like"/>
    <property type="match status" value="2"/>
</dbReference>
<dbReference type="InterPro" id="IPR050185">
    <property type="entry name" value="Ub_carboxyl-term_hydrolase"/>
</dbReference>
<reference evidence="15" key="1">
    <citation type="submission" date="2021-06" db="EMBL/GenBank/DDBJ databases">
        <authorList>
            <person name="Kallberg Y."/>
            <person name="Tangrot J."/>
            <person name="Rosling A."/>
        </authorList>
    </citation>
    <scope>NUCLEOTIDE SEQUENCE</scope>
    <source>
        <strain evidence="15">87-6 pot B 2015</strain>
    </source>
</reference>
<dbReference type="GO" id="GO:0008270">
    <property type="term" value="F:zinc ion binding"/>
    <property type="evidence" value="ECO:0007669"/>
    <property type="project" value="UniProtKB-KW"/>
</dbReference>
<dbReference type="InterPro" id="IPR018200">
    <property type="entry name" value="USP_CS"/>
</dbReference>
<evidence type="ECO:0000256" key="6">
    <source>
        <dbReference type="ARBA" id="ARBA00022723"/>
    </source>
</evidence>
<keyword evidence="8 11" id="KW-0863">Zinc-finger</keyword>
<dbReference type="GO" id="GO:0016579">
    <property type="term" value="P:protein deubiquitination"/>
    <property type="evidence" value="ECO:0007669"/>
    <property type="project" value="InterPro"/>
</dbReference>
<dbReference type="PROSITE" id="PS00973">
    <property type="entry name" value="USP_2"/>
    <property type="match status" value="1"/>
</dbReference>
<gene>
    <name evidence="15" type="ORF">FMOSSE_LOCUS7780</name>
</gene>
<feature type="domain" description="DUSP" evidence="14">
    <location>
        <begin position="674"/>
        <end position="774"/>
    </location>
</feature>
<dbReference type="SUPFAM" id="SSF57850">
    <property type="entry name" value="RING/U-box"/>
    <property type="match status" value="1"/>
</dbReference>
<dbReference type="InterPro" id="IPR006615">
    <property type="entry name" value="Pept_C19_DUSP"/>
</dbReference>
<name>A0A9N9BRS3_FUNMO</name>
<dbReference type="SUPFAM" id="SSF54001">
    <property type="entry name" value="Cysteine proteinases"/>
    <property type="match status" value="1"/>
</dbReference>
<keyword evidence="4" id="KW-0963">Cytoplasm</keyword>
<dbReference type="Proteomes" id="UP000789375">
    <property type="component" value="Unassembled WGS sequence"/>
</dbReference>
<evidence type="ECO:0000256" key="11">
    <source>
        <dbReference type="PROSITE-ProRule" id="PRU00502"/>
    </source>
</evidence>
<keyword evidence="16" id="KW-1185">Reference proteome</keyword>
<evidence type="ECO:0000256" key="2">
    <source>
        <dbReference type="ARBA" id="ARBA00004556"/>
    </source>
</evidence>
<dbReference type="InterPro" id="IPR013083">
    <property type="entry name" value="Znf_RING/FYVE/PHD"/>
</dbReference>
<protein>
    <submittedName>
        <fullName evidence="15">16450_t:CDS:1</fullName>
    </submittedName>
</protein>
<evidence type="ECO:0000256" key="5">
    <source>
        <dbReference type="ARBA" id="ARBA00022583"/>
    </source>
</evidence>
<dbReference type="PANTHER" id="PTHR21646">
    <property type="entry name" value="UBIQUITIN CARBOXYL-TERMINAL HYDROLASE"/>
    <property type="match status" value="1"/>
</dbReference>
<feature type="domain" description="DUSP" evidence="14">
    <location>
        <begin position="569"/>
        <end position="662"/>
    </location>
</feature>
<organism evidence="15 16">
    <name type="scientific">Funneliformis mosseae</name>
    <name type="common">Endomycorrhizal fungus</name>
    <name type="synonym">Glomus mosseae</name>
    <dbReference type="NCBI Taxonomy" id="27381"/>
    <lineage>
        <taxon>Eukaryota</taxon>
        <taxon>Fungi</taxon>
        <taxon>Fungi incertae sedis</taxon>
        <taxon>Mucoromycota</taxon>
        <taxon>Glomeromycotina</taxon>
        <taxon>Glomeromycetes</taxon>
        <taxon>Glomerales</taxon>
        <taxon>Glomeraceae</taxon>
        <taxon>Funneliformis</taxon>
    </lineage>
</organism>
<evidence type="ECO:0000259" key="12">
    <source>
        <dbReference type="PROSITE" id="PS50235"/>
    </source>
</evidence>
<comment type="subcellular location">
    <subcellularLocation>
        <location evidence="1">Cytoplasm</location>
        <location evidence="1">Cytoskeleton</location>
        <location evidence="1">Microtubule organizing center</location>
        <location evidence="1">Centrosome</location>
    </subcellularLocation>
    <subcellularLocation>
        <location evidence="2">Cytoplasm</location>
        <location evidence="2">Perinuclear region</location>
    </subcellularLocation>
</comment>
<evidence type="ECO:0000313" key="16">
    <source>
        <dbReference type="Proteomes" id="UP000789375"/>
    </source>
</evidence>
<evidence type="ECO:0000256" key="1">
    <source>
        <dbReference type="ARBA" id="ARBA00004300"/>
    </source>
</evidence>
<keyword evidence="5" id="KW-0254">Endocytosis</keyword>
<dbReference type="InterPro" id="IPR038765">
    <property type="entry name" value="Papain-like_cys_pep_sf"/>
</dbReference>
<dbReference type="AlphaFoldDB" id="A0A9N9BRS3"/>
<dbReference type="Pfam" id="PF02148">
    <property type="entry name" value="zf-UBP"/>
    <property type="match status" value="1"/>
</dbReference>
<evidence type="ECO:0000256" key="9">
    <source>
        <dbReference type="ARBA" id="ARBA00022833"/>
    </source>
</evidence>
<evidence type="ECO:0000256" key="10">
    <source>
        <dbReference type="ARBA" id="ARBA00023212"/>
    </source>
</evidence>
<dbReference type="InterPro" id="IPR001394">
    <property type="entry name" value="Peptidase_C19_UCH"/>
</dbReference>
<dbReference type="PROSITE" id="PS50235">
    <property type="entry name" value="USP_3"/>
    <property type="match status" value="1"/>
</dbReference>
<dbReference type="Pfam" id="PF00443">
    <property type="entry name" value="UCH"/>
    <property type="match status" value="1"/>
</dbReference>
<dbReference type="EMBL" id="CAJVPP010001885">
    <property type="protein sequence ID" value="CAG8577550.1"/>
    <property type="molecule type" value="Genomic_DNA"/>
</dbReference>
<dbReference type="Gene3D" id="3.30.2230.10">
    <property type="entry name" value="DUSP-like"/>
    <property type="match status" value="2"/>
</dbReference>
<accession>A0A9N9BRS3</accession>
<dbReference type="PANTHER" id="PTHR21646:SF86">
    <property type="entry name" value="UBIQUITIN CARBOXYL-TERMINAL HYDROLASE"/>
    <property type="match status" value="1"/>
</dbReference>
<evidence type="ECO:0000256" key="4">
    <source>
        <dbReference type="ARBA" id="ARBA00022490"/>
    </source>
</evidence>
<evidence type="ECO:0000256" key="3">
    <source>
        <dbReference type="ARBA" id="ARBA00008269"/>
    </source>
</evidence>
<dbReference type="PROSITE" id="PS51283">
    <property type="entry name" value="DUSP"/>
    <property type="match status" value="2"/>
</dbReference>